<dbReference type="PANTHER" id="PTHR31286:SF90">
    <property type="entry name" value="DUF4283 DOMAIN-CONTAINING PROTEIN"/>
    <property type="match status" value="1"/>
</dbReference>
<dbReference type="EMBL" id="LR031879">
    <property type="protein sequence ID" value="VDD54585.1"/>
    <property type="molecule type" value="Genomic_DNA"/>
</dbReference>
<sequence>MHLVCRRFHVPYSTMVIRAFHLHPPPLQAIKIWAHLTGVPLDLRHKQGLSLVAGLVGDPKETDDFTLNLVSLTLSHVKVEVDLTKPLPAVVEFERQSGEVVEVLVHYPWTPPTCSHCHELGHTLRNCLHYTPLKNSPPDSRKEPAGPSSSKKTLKKPQPKMYARKQQVVVDIPTIPTATSHSEPPDLQRPPVNPHPSTVSLPSTALPLPSTNSSFLTSAHKTSSSSPPEIPRPSLKRSRSSPTFSPTTSANPNPFTPQPSDPIKNLTFAPLPTETHPPPLTASRSSFCFNKFLALDPCSSESHVKELSLLPLMSKLCPSWHFASNHQSDEDGRIILIWKDPIKLAVIHQSSQSITCLLTIPNKEPFYYTAIYAENLAADRADLWADLIYIHSTYDLENNIWFVGGDFNQILHHAEHSSPNVVSNDYQMYLLQDCFLQLGIFDLRFNGPTHTWKNNHPEGPIAKKLDRLLVNRAMPSPPTPTP</sequence>
<feature type="compositionally biased region" description="Polar residues" evidence="1">
    <location>
        <begin position="195"/>
        <end position="222"/>
    </location>
</feature>
<dbReference type="PANTHER" id="PTHR31286">
    <property type="entry name" value="GLYCINE-RICH CELL WALL STRUCTURAL PROTEIN 1.8-LIKE"/>
    <property type="match status" value="1"/>
</dbReference>
<evidence type="ECO:0000259" key="2">
    <source>
        <dbReference type="Pfam" id="PF03372"/>
    </source>
</evidence>
<proteinExistence type="predicted"/>
<dbReference type="InterPro" id="IPR036691">
    <property type="entry name" value="Endo/exonu/phosph_ase_sf"/>
</dbReference>
<dbReference type="SUPFAM" id="SSF56219">
    <property type="entry name" value="DNase I-like"/>
    <property type="match status" value="1"/>
</dbReference>
<protein>
    <recommendedName>
        <fullName evidence="2">Endonuclease/exonuclease/phosphatase domain-containing protein</fullName>
    </recommendedName>
</protein>
<feature type="region of interest" description="Disordered" evidence="1">
    <location>
        <begin position="132"/>
        <end position="276"/>
    </location>
</feature>
<feature type="compositionally biased region" description="Low complexity" evidence="1">
    <location>
        <begin position="240"/>
        <end position="249"/>
    </location>
</feature>
<reference evidence="3" key="1">
    <citation type="submission" date="2018-11" db="EMBL/GenBank/DDBJ databases">
        <authorList>
            <consortium name="Genoscope - CEA"/>
            <person name="William W."/>
        </authorList>
    </citation>
    <scope>NUCLEOTIDE SEQUENCE</scope>
</reference>
<accession>A0A3P6GBE0</accession>
<evidence type="ECO:0000313" key="3">
    <source>
        <dbReference type="EMBL" id="VDD54585.1"/>
    </source>
</evidence>
<dbReference type="Pfam" id="PF03372">
    <property type="entry name" value="Exo_endo_phos"/>
    <property type="match status" value="1"/>
</dbReference>
<dbReference type="InterPro" id="IPR005135">
    <property type="entry name" value="Endo/exonuclease/phosphatase"/>
</dbReference>
<dbReference type="GO" id="GO:0003824">
    <property type="term" value="F:catalytic activity"/>
    <property type="evidence" value="ECO:0007669"/>
    <property type="project" value="InterPro"/>
</dbReference>
<dbReference type="InterPro" id="IPR040256">
    <property type="entry name" value="At4g02000-like"/>
</dbReference>
<feature type="domain" description="Endonuclease/exonuclease/phosphatase" evidence="2">
    <location>
        <begin position="320"/>
        <end position="473"/>
    </location>
</feature>
<gene>
    <name evidence="3" type="ORF">BOLC8T47814H</name>
</gene>
<dbReference type="AlphaFoldDB" id="A0A3P6GBE0"/>
<name>A0A3P6GBE0_BRAOL</name>
<dbReference type="Gene3D" id="3.60.10.10">
    <property type="entry name" value="Endonuclease/exonuclease/phosphatase"/>
    <property type="match status" value="1"/>
</dbReference>
<organism evidence="3">
    <name type="scientific">Brassica oleracea</name>
    <name type="common">Wild cabbage</name>
    <dbReference type="NCBI Taxonomy" id="3712"/>
    <lineage>
        <taxon>Eukaryota</taxon>
        <taxon>Viridiplantae</taxon>
        <taxon>Streptophyta</taxon>
        <taxon>Embryophyta</taxon>
        <taxon>Tracheophyta</taxon>
        <taxon>Spermatophyta</taxon>
        <taxon>Magnoliopsida</taxon>
        <taxon>eudicotyledons</taxon>
        <taxon>Gunneridae</taxon>
        <taxon>Pentapetalae</taxon>
        <taxon>rosids</taxon>
        <taxon>malvids</taxon>
        <taxon>Brassicales</taxon>
        <taxon>Brassicaceae</taxon>
        <taxon>Brassiceae</taxon>
        <taxon>Brassica</taxon>
    </lineage>
</organism>
<evidence type="ECO:0000256" key="1">
    <source>
        <dbReference type="SAM" id="MobiDB-lite"/>
    </source>
</evidence>